<dbReference type="InterPro" id="IPR003740">
    <property type="entry name" value="YitT"/>
</dbReference>
<feature type="transmembrane region" description="Helical" evidence="6">
    <location>
        <begin position="12"/>
        <end position="31"/>
    </location>
</feature>
<keyword evidence="9" id="KW-1185">Reference proteome</keyword>
<dbReference type="InterPro" id="IPR015867">
    <property type="entry name" value="N-reg_PII/ATP_PRibTrfase_C"/>
</dbReference>
<organism evidence="8 9">
    <name type="scientific">Clostridium yunnanense</name>
    <dbReference type="NCBI Taxonomy" id="2800325"/>
    <lineage>
        <taxon>Bacteria</taxon>
        <taxon>Bacillati</taxon>
        <taxon>Bacillota</taxon>
        <taxon>Clostridia</taxon>
        <taxon>Eubacteriales</taxon>
        <taxon>Clostridiaceae</taxon>
        <taxon>Clostridium</taxon>
    </lineage>
</organism>
<dbReference type="CDD" id="cd16380">
    <property type="entry name" value="YitT_C"/>
    <property type="match status" value="1"/>
</dbReference>
<dbReference type="Pfam" id="PF02588">
    <property type="entry name" value="YitT_membrane"/>
    <property type="match status" value="1"/>
</dbReference>
<evidence type="ECO:0000313" key="9">
    <source>
        <dbReference type="Proteomes" id="UP000596739"/>
    </source>
</evidence>
<evidence type="ECO:0000259" key="7">
    <source>
        <dbReference type="Pfam" id="PF10035"/>
    </source>
</evidence>
<reference evidence="9" key="1">
    <citation type="submission" date="2021-01" db="EMBL/GenBank/DDBJ databases">
        <title>Genome public.</title>
        <authorList>
            <person name="Liu C."/>
            <person name="Sun Q."/>
        </authorList>
    </citation>
    <scope>NUCLEOTIDE SEQUENCE [LARGE SCALE GENOMIC DNA]</scope>
    <source>
        <strain evidence="9">YIM B02505</strain>
    </source>
</reference>
<evidence type="ECO:0000256" key="1">
    <source>
        <dbReference type="ARBA" id="ARBA00004651"/>
    </source>
</evidence>
<keyword evidence="4 6" id="KW-1133">Transmembrane helix</keyword>
<dbReference type="RefSeq" id="WP_200266333.1">
    <property type="nucleotide sequence ID" value="NZ_JAENHN010000010.1"/>
</dbReference>
<evidence type="ECO:0000256" key="5">
    <source>
        <dbReference type="ARBA" id="ARBA00023136"/>
    </source>
</evidence>
<feature type="domain" description="DUF2179" evidence="7">
    <location>
        <begin position="223"/>
        <end position="277"/>
    </location>
</feature>
<name>A0ABS1EK91_9CLOT</name>
<sequence>MLKKYSALIRNILLILLGNTIYALAVTMFILPTELITGGTTGLALLFYHQLNVPITIFVSIFNISMFVLGALVLGKKFAFTTLISTFYYPFILGILQTIPELKNMTSDHLLATIYAGIMIGFSIGIVIKAGASTGGMDIPPLVLNKKLGLPVSVVMYALDFTILMSQMLFANKEQVLYGILLVLIYTVVLDKVLLLGQSRTQVKIISDKYEEINQMIIKYLDRGSTLIHAETGYFHNDNLVVLTVISNRELSKLNEMVLSIDPKAFMIINRVNEVKGRGFSMEKYYV</sequence>
<comment type="subcellular location">
    <subcellularLocation>
        <location evidence="1">Cell membrane</location>
        <topology evidence="1">Multi-pass membrane protein</topology>
    </subcellularLocation>
</comment>
<dbReference type="Proteomes" id="UP000596739">
    <property type="component" value="Unassembled WGS sequence"/>
</dbReference>
<evidence type="ECO:0000256" key="3">
    <source>
        <dbReference type="ARBA" id="ARBA00022692"/>
    </source>
</evidence>
<evidence type="ECO:0000313" key="8">
    <source>
        <dbReference type="EMBL" id="MBK1809782.1"/>
    </source>
</evidence>
<dbReference type="PANTHER" id="PTHR33545">
    <property type="entry name" value="UPF0750 MEMBRANE PROTEIN YITT-RELATED"/>
    <property type="match status" value="1"/>
</dbReference>
<feature type="transmembrane region" description="Helical" evidence="6">
    <location>
        <begin position="51"/>
        <end position="73"/>
    </location>
</feature>
<evidence type="ECO:0000256" key="6">
    <source>
        <dbReference type="SAM" id="Phobius"/>
    </source>
</evidence>
<dbReference type="InterPro" id="IPR019264">
    <property type="entry name" value="DUF2179"/>
</dbReference>
<dbReference type="Gene3D" id="3.30.70.120">
    <property type="match status" value="1"/>
</dbReference>
<keyword evidence="2" id="KW-1003">Cell membrane</keyword>
<dbReference type="PIRSF" id="PIRSF006483">
    <property type="entry name" value="Membrane_protein_YitT"/>
    <property type="match status" value="1"/>
</dbReference>
<keyword evidence="5 6" id="KW-0472">Membrane</keyword>
<proteinExistence type="predicted"/>
<comment type="caution">
    <text evidence="8">The sequence shown here is derived from an EMBL/GenBank/DDBJ whole genome shotgun (WGS) entry which is preliminary data.</text>
</comment>
<feature type="transmembrane region" description="Helical" evidence="6">
    <location>
        <begin position="109"/>
        <end position="128"/>
    </location>
</feature>
<evidence type="ECO:0000256" key="4">
    <source>
        <dbReference type="ARBA" id="ARBA00022989"/>
    </source>
</evidence>
<feature type="transmembrane region" description="Helical" evidence="6">
    <location>
        <begin position="148"/>
        <end position="170"/>
    </location>
</feature>
<dbReference type="PANTHER" id="PTHR33545:SF5">
    <property type="entry name" value="UPF0750 MEMBRANE PROTEIN YITT"/>
    <property type="match status" value="1"/>
</dbReference>
<dbReference type="InterPro" id="IPR051461">
    <property type="entry name" value="UPF0750_membrane"/>
</dbReference>
<protein>
    <submittedName>
        <fullName evidence="8">YitT family protein</fullName>
    </submittedName>
</protein>
<feature type="transmembrane region" description="Helical" evidence="6">
    <location>
        <begin position="78"/>
        <end position="97"/>
    </location>
</feature>
<dbReference type="EMBL" id="JAENHN010000010">
    <property type="protein sequence ID" value="MBK1809782.1"/>
    <property type="molecule type" value="Genomic_DNA"/>
</dbReference>
<feature type="transmembrane region" description="Helical" evidence="6">
    <location>
        <begin position="176"/>
        <end position="195"/>
    </location>
</feature>
<evidence type="ECO:0000256" key="2">
    <source>
        <dbReference type="ARBA" id="ARBA00022475"/>
    </source>
</evidence>
<gene>
    <name evidence="8" type="ORF">JHL18_03895</name>
</gene>
<accession>A0ABS1EK91</accession>
<keyword evidence="3 6" id="KW-0812">Transmembrane</keyword>
<dbReference type="Pfam" id="PF10035">
    <property type="entry name" value="DUF2179"/>
    <property type="match status" value="1"/>
</dbReference>